<dbReference type="PROSITE" id="PS51257">
    <property type="entry name" value="PROKAR_LIPOPROTEIN"/>
    <property type="match status" value="1"/>
</dbReference>
<keyword evidence="2" id="KW-0732">Signal</keyword>
<dbReference type="InterPro" id="IPR036790">
    <property type="entry name" value="Frizzled_dom_sf"/>
</dbReference>
<dbReference type="GO" id="GO:0005262">
    <property type="term" value="F:calcium channel activity"/>
    <property type="evidence" value="ECO:0007669"/>
    <property type="project" value="InterPro"/>
</dbReference>
<dbReference type="Pfam" id="PF12929">
    <property type="entry name" value="Mid1"/>
    <property type="match status" value="1"/>
</dbReference>
<feature type="chain" id="PRO_5002217843" description="FZ domain-containing protein" evidence="2">
    <location>
        <begin position="25"/>
        <end position="454"/>
    </location>
</feature>
<dbReference type="STRING" id="765257.A0A0C9YZ53"/>
<dbReference type="PANTHER" id="PTHR39142">
    <property type="entry name" value="MID1P"/>
    <property type="match status" value="1"/>
</dbReference>
<proteinExistence type="predicted"/>
<reference evidence="5" key="2">
    <citation type="submission" date="2015-01" db="EMBL/GenBank/DDBJ databases">
        <title>Evolutionary Origins and Diversification of the Mycorrhizal Mutualists.</title>
        <authorList>
            <consortium name="DOE Joint Genome Institute"/>
            <consortium name="Mycorrhizal Genomics Consortium"/>
            <person name="Kohler A."/>
            <person name="Kuo A."/>
            <person name="Nagy L.G."/>
            <person name="Floudas D."/>
            <person name="Copeland A."/>
            <person name="Barry K.W."/>
            <person name="Cichocki N."/>
            <person name="Veneault-Fourrey C."/>
            <person name="LaButti K."/>
            <person name="Lindquist E.A."/>
            <person name="Lipzen A."/>
            <person name="Lundell T."/>
            <person name="Morin E."/>
            <person name="Murat C."/>
            <person name="Riley R."/>
            <person name="Ohm R."/>
            <person name="Sun H."/>
            <person name="Tunlid A."/>
            <person name="Henrissat B."/>
            <person name="Grigoriev I.V."/>
            <person name="Hibbett D.S."/>
            <person name="Martin F."/>
        </authorList>
    </citation>
    <scope>NUCLEOTIDE SEQUENCE [LARGE SCALE GENOMIC DNA]</scope>
    <source>
        <strain evidence="5">441</strain>
    </source>
</reference>
<evidence type="ECO:0000259" key="3">
    <source>
        <dbReference type="PROSITE" id="PS50038"/>
    </source>
</evidence>
<dbReference type="EMBL" id="KN833744">
    <property type="protein sequence ID" value="KIK22006.1"/>
    <property type="molecule type" value="Genomic_DNA"/>
</dbReference>
<dbReference type="GO" id="GO:0098703">
    <property type="term" value="P:calcium ion import across plasma membrane"/>
    <property type="evidence" value="ECO:0007669"/>
    <property type="project" value="InterPro"/>
</dbReference>
<evidence type="ECO:0000313" key="5">
    <source>
        <dbReference type="Proteomes" id="UP000054018"/>
    </source>
</evidence>
<evidence type="ECO:0000313" key="4">
    <source>
        <dbReference type="EMBL" id="KIK22006.1"/>
    </source>
</evidence>
<keyword evidence="1" id="KW-1015">Disulfide bond</keyword>
<gene>
    <name evidence="4" type="ORF">PISMIDRAFT_680771</name>
</gene>
<dbReference type="InterPro" id="IPR024338">
    <property type="entry name" value="MID1/Yam8"/>
</dbReference>
<evidence type="ECO:0000256" key="2">
    <source>
        <dbReference type="SAM" id="SignalP"/>
    </source>
</evidence>
<organism evidence="4 5">
    <name type="scientific">Pisolithus microcarpus 441</name>
    <dbReference type="NCBI Taxonomy" id="765257"/>
    <lineage>
        <taxon>Eukaryota</taxon>
        <taxon>Fungi</taxon>
        <taxon>Dikarya</taxon>
        <taxon>Basidiomycota</taxon>
        <taxon>Agaricomycotina</taxon>
        <taxon>Agaricomycetes</taxon>
        <taxon>Agaricomycetidae</taxon>
        <taxon>Boletales</taxon>
        <taxon>Sclerodermatineae</taxon>
        <taxon>Pisolithaceae</taxon>
        <taxon>Pisolithus</taxon>
    </lineage>
</organism>
<dbReference type="Proteomes" id="UP000054018">
    <property type="component" value="Unassembled WGS sequence"/>
</dbReference>
<sequence length="454" mass="48284">MRMLTPLQTSFLCLSSACAVLAQAQQSLPLNSLSTFSGSSTSNPATFGLPASSSLTVSVAICSSQASSESFFLTNGSDIFEIELESGFGSWTGPSSNNASLVVESAGQSTFEVAVSDNGTIHEILDALPLFGDSSANQAILFSPPFAFETTTNPTYPNYTLPLANSSLPEAPPSPTFDLVLAPLSARLTSLPQTGCSLANMSSAGTVGLNNTWLRGSGEWRSQWLVEGLSPETNYTAYVIQDQVKVSGPIYFVTKSSNFPCPLVHSLPYCPSTAYAVPLDPPQSPALAYDATSLPTNISDPLLQYMTNFTTMLLTFGCGRDLYSPLQTCSDCRREYRSWLCSVSFPRCSEPSPGSNAQAPFSALQPQPSGVSPRNPFFPVVNYTYNSLLPCLEVCHAVDRACPYFLGISCPVPQFNADASYGVGFIDSGDPGVVGQGTTGMAQDRWGNVWCNGN</sequence>
<evidence type="ECO:0000256" key="1">
    <source>
        <dbReference type="ARBA" id="ARBA00023157"/>
    </source>
</evidence>
<dbReference type="PANTHER" id="PTHR39142:SF1">
    <property type="entry name" value="AEL197CP"/>
    <property type="match status" value="1"/>
</dbReference>
<dbReference type="Gene3D" id="1.10.2000.10">
    <property type="entry name" value="Frizzled cysteine-rich domain"/>
    <property type="match status" value="1"/>
</dbReference>
<feature type="domain" description="FZ" evidence="3">
    <location>
        <begin position="256"/>
        <end position="402"/>
    </location>
</feature>
<keyword evidence="5" id="KW-1185">Reference proteome</keyword>
<dbReference type="HOGENOM" id="CLU_045143_0_0_1"/>
<protein>
    <recommendedName>
        <fullName evidence="3">FZ domain-containing protein</fullName>
    </recommendedName>
</protein>
<name>A0A0C9YZ53_9AGAM</name>
<accession>A0A0C9YZ53</accession>
<feature type="signal peptide" evidence="2">
    <location>
        <begin position="1"/>
        <end position="24"/>
    </location>
</feature>
<dbReference type="AlphaFoldDB" id="A0A0C9YZ53"/>
<dbReference type="OrthoDB" id="5405745at2759"/>
<dbReference type="InterPro" id="IPR020067">
    <property type="entry name" value="Frizzled_dom"/>
</dbReference>
<dbReference type="PROSITE" id="PS50038">
    <property type="entry name" value="FZ"/>
    <property type="match status" value="1"/>
</dbReference>
<reference evidence="4 5" key="1">
    <citation type="submission" date="2014-04" db="EMBL/GenBank/DDBJ databases">
        <authorList>
            <consortium name="DOE Joint Genome Institute"/>
            <person name="Kuo A."/>
            <person name="Kohler A."/>
            <person name="Costa M.D."/>
            <person name="Nagy L.G."/>
            <person name="Floudas D."/>
            <person name="Copeland A."/>
            <person name="Barry K.W."/>
            <person name="Cichocki N."/>
            <person name="Veneault-Fourrey C."/>
            <person name="LaButti K."/>
            <person name="Lindquist E.A."/>
            <person name="Lipzen A."/>
            <person name="Lundell T."/>
            <person name="Morin E."/>
            <person name="Murat C."/>
            <person name="Sun H."/>
            <person name="Tunlid A."/>
            <person name="Henrissat B."/>
            <person name="Grigoriev I.V."/>
            <person name="Hibbett D.S."/>
            <person name="Martin F."/>
            <person name="Nordberg H.P."/>
            <person name="Cantor M.N."/>
            <person name="Hua S.X."/>
        </authorList>
    </citation>
    <scope>NUCLEOTIDE SEQUENCE [LARGE SCALE GENOMIC DNA]</scope>
    <source>
        <strain evidence="4 5">441</strain>
    </source>
</reference>